<evidence type="ECO:0000313" key="2">
    <source>
        <dbReference type="EMBL" id="GMS93776.1"/>
    </source>
</evidence>
<feature type="non-terminal residue" evidence="2">
    <location>
        <position position="157"/>
    </location>
</feature>
<protein>
    <recommendedName>
        <fullName evidence="4">G protein-coupled receptor</fullName>
    </recommendedName>
</protein>
<dbReference type="EMBL" id="BTSX01000004">
    <property type="protein sequence ID" value="GMS93776.1"/>
    <property type="molecule type" value="Genomic_DNA"/>
</dbReference>
<feature type="transmembrane region" description="Helical" evidence="1">
    <location>
        <begin position="130"/>
        <end position="150"/>
    </location>
</feature>
<reference evidence="2" key="1">
    <citation type="submission" date="2023-10" db="EMBL/GenBank/DDBJ databases">
        <title>Genome assembly of Pristionchus species.</title>
        <authorList>
            <person name="Yoshida K."/>
            <person name="Sommer R.J."/>
        </authorList>
    </citation>
    <scope>NUCLEOTIDE SEQUENCE</scope>
    <source>
        <strain evidence="2">RS0144</strain>
    </source>
</reference>
<evidence type="ECO:0000313" key="3">
    <source>
        <dbReference type="Proteomes" id="UP001432027"/>
    </source>
</evidence>
<dbReference type="Proteomes" id="UP001432027">
    <property type="component" value="Unassembled WGS sequence"/>
</dbReference>
<comment type="caution">
    <text evidence="2">The sequence shown here is derived from an EMBL/GenBank/DDBJ whole genome shotgun (WGS) entry which is preliminary data.</text>
</comment>
<gene>
    <name evidence="2" type="ORF">PENTCL1PPCAC_15951</name>
</gene>
<feature type="transmembrane region" description="Helical" evidence="1">
    <location>
        <begin position="43"/>
        <end position="71"/>
    </location>
</feature>
<accession>A0AAV5THH7</accession>
<keyword evidence="1" id="KW-0472">Membrane</keyword>
<evidence type="ECO:0000256" key="1">
    <source>
        <dbReference type="SAM" id="Phobius"/>
    </source>
</evidence>
<name>A0AAV5THH7_9BILA</name>
<dbReference type="AlphaFoldDB" id="A0AAV5THH7"/>
<keyword evidence="1" id="KW-1133">Transmembrane helix</keyword>
<dbReference type="SUPFAM" id="SSF81321">
    <property type="entry name" value="Family A G protein-coupled receptor-like"/>
    <property type="match status" value="1"/>
</dbReference>
<dbReference type="InterPro" id="IPR019428">
    <property type="entry name" value="7TM_GPCR_serpentine_rcpt_Str"/>
</dbReference>
<evidence type="ECO:0008006" key="4">
    <source>
        <dbReference type="Google" id="ProtNLM"/>
    </source>
</evidence>
<keyword evidence="1" id="KW-0812">Transmembrane</keyword>
<feature type="transmembrane region" description="Helical" evidence="1">
    <location>
        <begin position="92"/>
        <end position="118"/>
    </location>
</feature>
<dbReference type="PANTHER" id="PTHR22943:SF248">
    <property type="entry name" value="SEVEN TM RECEPTOR"/>
    <property type="match status" value="1"/>
</dbReference>
<keyword evidence="3" id="KW-1185">Reference proteome</keyword>
<organism evidence="2 3">
    <name type="scientific">Pristionchus entomophagus</name>
    <dbReference type="NCBI Taxonomy" id="358040"/>
    <lineage>
        <taxon>Eukaryota</taxon>
        <taxon>Metazoa</taxon>
        <taxon>Ecdysozoa</taxon>
        <taxon>Nematoda</taxon>
        <taxon>Chromadorea</taxon>
        <taxon>Rhabditida</taxon>
        <taxon>Rhabditina</taxon>
        <taxon>Diplogasteromorpha</taxon>
        <taxon>Diplogasteroidea</taxon>
        <taxon>Neodiplogasteridae</taxon>
        <taxon>Pristionchus</taxon>
    </lineage>
</organism>
<dbReference type="PANTHER" id="PTHR22943">
    <property type="entry name" value="7-TRANSMEMBRANE DOMAIN RECEPTOR C.ELEGANS"/>
    <property type="match status" value="1"/>
</dbReference>
<dbReference type="Pfam" id="PF10326">
    <property type="entry name" value="7TM_GPCR_Str"/>
    <property type="match status" value="1"/>
</dbReference>
<sequence>MVTLSGPEEHLDMLRTNLNEQSNVYISDAWECLFVKHDNHLNLILFSCLCVAVLIMSCDFAFAITLGTLTYRELLRIDRNISKNFRVLQLKLLTAVVAQTLVPALFVVVPYSVCLLLPLFDIFDPGFSSYFSIFMTLFPAWDAIVILFIMRDYRDGL</sequence>
<proteinExistence type="predicted"/>